<gene>
    <name evidence="12" type="ORF">DIABBA_LOCUS8361</name>
</gene>
<evidence type="ECO:0000256" key="4">
    <source>
        <dbReference type="ARBA" id="ARBA00022670"/>
    </source>
</evidence>
<keyword evidence="9" id="KW-0732">Signal</keyword>
<dbReference type="InterPro" id="IPR018497">
    <property type="entry name" value="Peptidase_M13_C"/>
</dbReference>
<dbReference type="Gene3D" id="3.40.390.10">
    <property type="entry name" value="Collagenase (Catalytic Domain)"/>
    <property type="match status" value="1"/>
</dbReference>
<comment type="subcellular location">
    <subcellularLocation>
        <location evidence="2">Cell membrane</location>
        <topology evidence="2">Single-pass type II membrane protein</topology>
    </subcellularLocation>
</comment>
<dbReference type="Gene3D" id="1.10.1380.10">
    <property type="entry name" value="Neutral endopeptidase , domain2"/>
    <property type="match status" value="1"/>
</dbReference>
<dbReference type="InterPro" id="IPR042089">
    <property type="entry name" value="Peptidase_M13_dom_2"/>
</dbReference>
<dbReference type="InterPro" id="IPR008753">
    <property type="entry name" value="Peptidase_M13_N"/>
</dbReference>
<keyword evidence="6" id="KW-0378">Hydrolase</keyword>
<feature type="chain" id="PRO_5040496728" evidence="9">
    <location>
        <begin position="20"/>
        <end position="738"/>
    </location>
</feature>
<comment type="similarity">
    <text evidence="3">Belongs to the peptidase M13 family.</text>
</comment>
<organism evidence="12 13">
    <name type="scientific">Diabrotica balteata</name>
    <name type="common">Banded cucumber beetle</name>
    <dbReference type="NCBI Taxonomy" id="107213"/>
    <lineage>
        <taxon>Eukaryota</taxon>
        <taxon>Metazoa</taxon>
        <taxon>Ecdysozoa</taxon>
        <taxon>Arthropoda</taxon>
        <taxon>Hexapoda</taxon>
        <taxon>Insecta</taxon>
        <taxon>Pterygota</taxon>
        <taxon>Neoptera</taxon>
        <taxon>Endopterygota</taxon>
        <taxon>Coleoptera</taxon>
        <taxon>Polyphaga</taxon>
        <taxon>Cucujiformia</taxon>
        <taxon>Chrysomeloidea</taxon>
        <taxon>Chrysomelidae</taxon>
        <taxon>Galerucinae</taxon>
        <taxon>Diabroticina</taxon>
        <taxon>Diabroticites</taxon>
        <taxon>Diabrotica</taxon>
    </lineage>
</organism>
<evidence type="ECO:0000256" key="5">
    <source>
        <dbReference type="ARBA" id="ARBA00022723"/>
    </source>
</evidence>
<comment type="cofactor">
    <cofactor evidence="1">
        <name>Zn(2+)</name>
        <dbReference type="ChEBI" id="CHEBI:29105"/>
    </cofactor>
</comment>
<evidence type="ECO:0000256" key="3">
    <source>
        <dbReference type="ARBA" id="ARBA00007357"/>
    </source>
</evidence>
<evidence type="ECO:0000256" key="6">
    <source>
        <dbReference type="ARBA" id="ARBA00022801"/>
    </source>
</evidence>
<evidence type="ECO:0000256" key="2">
    <source>
        <dbReference type="ARBA" id="ARBA00004401"/>
    </source>
</evidence>
<dbReference type="SUPFAM" id="SSF55486">
    <property type="entry name" value="Metalloproteases ('zincins'), catalytic domain"/>
    <property type="match status" value="1"/>
</dbReference>
<feature type="domain" description="Peptidase M13 C-terminal" evidence="10">
    <location>
        <begin position="534"/>
        <end position="712"/>
    </location>
</feature>
<keyword evidence="13" id="KW-1185">Reference proteome</keyword>
<evidence type="ECO:0000313" key="13">
    <source>
        <dbReference type="Proteomes" id="UP001153709"/>
    </source>
</evidence>
<keyword evidence="8" id="KW-0482">Metalloprotease</keyword>
<evidence type="ECO:0000256" key="9">
    <source>
        <dbReference type="SAM" id="SignalP"/>
    </source>
</evidence>
<evidence type="ECO:0000256" key="8">
    <source>
        <dbReference type="ARBA" id="ARBA00023049"/>
    </source>
</evidence>
<sequence>MFGFKGFLLFSCCLASSFSEYLVDADFSLLQEDNNFFHERFKRALFKRGSNPNECSIPMCKKVTAELLLSMDHNADACEEFFEMICGNQVAERGFTSDSFETLEYYLNNKVTYTSEKYLQDFKRFYDSCLRYSLDFGYLRNLDFIATPAINDLTQVFVEAILTQSMPFLDIGLDIDANDESYTFVLTLPGVSYLKTHTNGWSVFEEVERECLEEAQNSVGAKTVDLEQMYSKYVKCKRVVLLKYAEEFEAVMKLTNKMSDNEAYLEELIRLYQKFQLPQEIIRTKQVEKTFVSVNINDLDKKYGLIDWKTFFDKLVNNQTITGTEKVLVAFPDYFRAVFAEFKKMDQSKLVNMFQEFTRFQLYRAFAVSRRTDNREMYCMSLAHEIMPDIVSDIVYDLNPAKKIFFSVYQANKIFSDLKDALKQSIEDSTLDDTSKEKFGKKLERLNLGLISVGDKNTTRDNYRYLKVRADFQENLMSLLKNYRKFIYSFVGHNSTAASLLNFFVSPFSKRPESFYSNDAIVLHPTVYKYVPSGLPEHIRVAKLGFFLAQEIAKHFDPIGRLFMTNNLKSNDDFYDDLVKHMNELFDTYYTKTPFTFHKSNLKFKPVNGKLFLNELISDNAAFRLVSDYVKAIKKTKELPWIINGTITVHQSFFIAFGQEFCDDQSEAIFMRDLFEKRQLPPIIKIRNIVSNSEYFAEIFKCVEGSSLWLDPSVIRQFPHPPVDDYEEGEEGEDDYNP</sequence>
<dbReference type="EMBL" id="OU898280">
    <property type="protein sequence ID" value="CAG9835134.1"/>
    <property type="molecule type" value="Genomic_DNA"/>
</dbReference>
<evidence type="ECO:0000259" key="11">
    <source>
        <dbReference type="Pfam" id="PF05649"/>
    </source>
</evidence>
<dbReference type="PANTHER" id="PTHR11733">
    <property type="entry name" value="ZINC METALLOPROTEASE FAMILY M13 NEPRILYSIN-RELATED"/>
    <property type="match status" value="1"/>
</dbReference>
<dbReference type="PANTHER" id="PTHR11733:SF229">
    <property type="entry name" value="NEPRILYSIN-2-LIKE PROTEIN"/>
    <property type="match status" value="1"/>
</dbReference>
<reference evidence="12" key="1">
    <citation type="submission" date="2022-01" db="EMBL/GenBank/DDBJ databases">
        <authorList>
            <person name="King R."/>
        </authorList>
    </citation>
    <scope>NUCLEOTIDE SEQUENCE</scope>
</reference>
<name>A0A9N9T1N6_DIABA</name>
<keyword evidence="7" id="KW-0862">Zinc</keyword>
<accession>A0A9N9T1N6</accession>
<dbReference type="PROSITE" id="PS51885">
    <property type="entry name" value="NEPRILYSIN"/>
    <property type="match status" value="1"/>
</dbReference>
<keyword evidence="5" id="KW-0479">Metal-binding</keyword>
<evidence type="ECO:0000259" key="10">
    <source>
        <dbReference type="Pfam" id="PF01431"/>
    </source>
</evidence>
<feature type="signal peptide" evidence="9">
    <location>
        <begin position="1"/>
        <end position="19"/>
    </location>
</feature>
<dbReference type="GO" id="GO:0004222">
    <property type="term" value="F:metalloendopeptidase activity"/>
    <property type="evidence" value="ECO:0007669"/>
    <property type="project" value="InterPro"/>
</dbReference>
<protein>
    <submittedName>
        <fullName evidence="12">Uncharacterized protein</fullName>
    </submittedName>
</protein>
<dbReference type="GO" id="GO:0046872">
    <property type="term" value="F:metal ion binding"/>
    <property type="evidence" value="ECO:0007669"/>
    <property type="project" value="UniProtKB-KW"/>
</dbReference>
<evidence type="ECO:0000256" key="1">
    <source>
        <dbReference type="ARBA" id="ARBA00001947"/>
    </source>
</evidence>
<dbReference type="InterPro" id="IPR024079">
    <property type="entry name" value="MetalloPept_cat_dom_sf"/>
</dbReference>
<proteinExistence type="inferred from homology"/>
<dbReference type="InterPro" id="IPR000718">
    <property type="entry name" value="Peptidase_M13"/>
</dbReference>
<dbReference type="Proteomes" id="UP001153709">
    <property type="component" value="Chromosome 5"/>
</dbReference>
<dbReference type="OrthoDB" id="5808441at2759"/>
<evidence type="ECO:0000256" key="7">
    <source>
        <dbReference type="ARBA" id="ARBA00022833"/>
    </source>
</evidence>
<dbReference type="AlphaFoldDB" id="A0A9N9T1N6"/>
<dbReference type="Pfam" id="PF05649">
    <property type="entry name" value="Peptidase_M13_N"/>
    <property type="match status" value="1"/>
</dbReference>
<dbReference type="GO" id="GO:0016485">
    <property type="term" value="P:protein processing"/>
    <property type="evidence" value="ECO:0007669"/>
    <property type="project" value="TreeGrafter"/>
</dbReference>
<keyword evidence="4" id="KW-0645">Protease</keyword>
<dbReference type="GO" id="GO:0005886">
    <property type="term" value="C:plasma membrane"/>
    <property type="evidence" value="ECO:0007669"/>
    <property type="project" value="UniProtKB-SubCell"/>
</dbReference>
<dbReference type="Pfam" id="PF01431">
    <property type="entry name" value="Peptidase_M13"/>
    <property type="match status" value="1"/>
</dbReference>
<feature type="domain" description="Peptidase M13 N-terminal" evidence="11">
    <location>
        <begin position="78"/>
        <end position="447"/>
    </location>
</feature>
<evidence type="ECO:0000313" key="12">
    <source>
        <dbReference type="EMBL" id="CAG9835134.1"/>
    </source>
</evidence>